<dbReference type="InterPro" id="IPR016181">
    <property type="entry name" value="Acyl_CoA_acyltransferase"/>
</dbReference>
<proteinExistence type="predicted"/>
<dbReference type="SUPFAM" id="SSF51713">
    <property type="entry name" value="tRNA-guanine transglycosylase"/>
    <property type="match status" value="1"/>
</dbReference>
<evidence type="ECO:0000313" key="3">
    <source>
        <dbReference type="EMBL" id="MBE9222597.1"/>
    </source>
</evidence>
<feature type="domain" description="N-acetyltransferase" evidence="2">
    <location>
        <begin position="1"/>
        <end position="144"/>
    </location>
</feature>
<sequence>MRKLLFKLLCHFATESDTQSIKLLADSHRHELGFIVRKTIEEAIKVKEIIYCSEGFLHFHHRKDNISTLYHLCVDKSCREQGIGRKLVSTWEAYSLECGIKKLRLKCPVDLTANGFYHHLGFTRVAIEAGKKRSLVVWEKKLFKSEVIKPRFIASLSAGRSEVEGLRKLWQKNQDSRNPFAHVLFSPISSPPSATDYFKNLKEKNQVENVWLDCGAYQVQQGKKTYEELLSFLENFYLNNQWADGYVLPDIVPLSSDSEEIIEYKVSETIYQCQHFFDKMPDYIQQRAIAPVQGHSLSQINRCLEAYINMGVTRIGFGSFGTSGPNGSVNMLSESSLRLFKTVVDTAKEHNLQVHCFGIGGPNSYNRLLRNNIVPHTLDSTTWWKAGGFGSIFFPHTSQIQVTVRKGIETTTKGLEKLKQKTNHDCYFCRDLDMLRTSRNHRIMHNLASWLDTLDSNND</sequence>
<reference evidence="3 4" key="1">
    <citation type="submission" date="2020-10" db="EMBL/GenBank/DDBJ databases">
        <authorList>
            <person name="Castelo-Branco R."/>
            <person name="Eusebio N."/>
            <person name="Adriana R."/>
            <person name="Vieira A."/>
            <person name="Brugerolle De Fraissinette N."/>
            <person name="Rezende De Castro R."/>
            <person name="Schneider M.P."/>
            <person name="Vasconcelos V."/>
            <person name="Leao P.N."/>
        </authorList>
    </citation>
    <scope>NUCLEOTIDE SEQUENCE [LARGE SCALE GENOMIC DNA]</scope>
    <source>
        <strain evidence="3 4">LEGE 03274</strain>
    </source>
</reference>
<dbReference type="Proteomes" id="UP000654604">
    <property type="component" value="Unassembled WGS sequence"/>
</dbReference>
<keyword evidence="4" id="KW-1185">Reference proteome</keyword>
<dbReference type="InterPro" id="IPR036511">
    <property type="entry name" value="TGT-like_sf"/>
</dbReference>
<protein>
    <submittedName>
        <fullName evidence="3">GNAT family N-acetyltransferase</fullName>
    </submittedName>
</protein>
<comment type="caution">
    <text evidence="3">The sequence shown here is derived from an EMBL/GenBank/DDBJ whole genome shotgun (WGS) entry which is preliminary data.</text>
</comment>
<dbReference type="CDD" id="cd04301">
    <property type="entry name" value="NAT_SF"/>
    <property type="match status" value="1"/>
</dbReference>
<keyword evidence="1" id="KW-0808">Transferase</keyword>
<dbReference type="Gene3D" id="3.20.20.105">
    <property type="entry name" value="Queuine tRNA-ribosyltransferase-like"/>
    <property type="match status" value="1"/>
</dbReference>
<dbReference type="PANTHER" id="PTHR13947:SF37">
    <property type="entry name" value="LD18367P"/>
    <property type="match status" value="1"/>
</dbReference>
<dbReference type="SUPFAM" id="SSF55729">
    <property type="entry name" value="Acyl-CoA N-acyltransferases (Nat)"/>
    <property type="match status" value="1"/>
</dbReference>
<dbReference type="EMBL" id="JADEWC010000014">
    <property type="protein sequence ID" value="MBE9222597.1"/>
    <property type="molecule type" value="Genomic_DNA"/>
</dbReference>
<dbReference type="PANTHER" id="PTHR13947">
    <property type="entry name" value="GNAT FAMILY N-ACETYLTRANSFERASE"/>
    <property type="match status" value="1"/>
</dbReference>
<organism evidence="3 4">
    <name type="scientific">Cyanobacterium stanieri LEGE 03274</name>
    <dbReference type="NCBI Taxonomy" id="1828756"/>
    <lineage>
        <taxon>Bacteria</taxon>
        <taxon>Bacillati</taxon>
        <taxon>Cyanobacteriota</taxon>
        <taxon>Cyanophyceae</taxon>
        <taxon>Oscillatoriophycideae</taxon>
        <taxon>Chroococcales</taxon>
        <taxon>Geminocystaceae</taxon>
        <taxon>Cyanobacterium</taxon>
    </lineage>
</organism>
<accession>A0ABR9V3Y7</accession>
<gene>
    <name evidence="3" type="ORF">IQ215_07790</name>
</gene>
<dbReference type="InterPro" id="IPR000182">
    <property type="entry name" value="GNAT_dom"/>
</dbReference>
<name>A0ABR9V3Y7_9CHRO</name>
<dbReference type="InterPro" id="IPR050769">
    <property type="entry name" value="NAT_camello-type"/>
</dbReference>
<dbReference type="Pfam" id="PF13508">
    <property type="entry name" value="Acetyltransf_7"/>
    <property type="match status" value="1"/>
</dbReference>
<dbReference type="Gene3D" id="3.40.630.30">
    <property type="match status" value="1"/>
</dbReference>
<evidence type="ECO:0000256" key="1">
    <source>
        <dbReference type="ARBA" id="ARBA00022679"/>
    </source>
</evidence>
<evidence type="ECO:0000313" key="4">
    <source>
        <dbReference type="Proteomes" id="UP000654604"/>
    </source>
</evidence>
<evidence type="ECO:0000259" key="2">
    <source>
        <dbReference type="PROSITE" id="PS51186"/>
    </source>
</evidence>
<dbReference type="PROSITE" id="PS51186">
    <property type="entry name" value="GNAT"/>
    <property type="match status" value="1"/>
</dbReference>